<proteinExistence type="predicted"/>
<accession>A0A150MGC0</accession>
<feature type="coiled-coil region" evidence="1">
    <location>
        <begin position="58"/>
        <end position="92"/>
    </location>
</feature>
<dbReference type="SUPFAM" id="SSF57997">
    <property type="entry name" value="Tropomyosin"/>
    <property type="match status" value="1"/>
</dbReference>
<dbReference type="RefSeq" id="WP_062679068.1">
    <property type="nucleotide sequence ID" value="NZ_LQYW01000165.1"/>
</dbReference>
<dbReference type="PATRIC" id="fig|153151.4.peg.1652"/>
<dbReference type="EMBL" id="LQYW01000165">
    <property type="protein sequence ID" value="KYD23478.1"/>
    <property type="molecule type" value="Genomic_DNA"/>
</dbReference>
<keyword evidence="1" id="KW-0175">Coiled coil</keyword>
<dbReference type="Gene3D" id="1.20.5.340">
    <property type="match status" value="1"/>
</dbReference>
<dbReference type="Proteomes" id="UP000075324">
    <property type="component" value="Unassembled WGS sequence"/>
</dbReference>
<evidence type="ECO:0000313" key="3">
    <source>
        <dbReference type="Proteomes" id="UP000075324"/>
    </source>
</evidence>
<sequence length="136" mass="15909">MEALLRQILVKLDKMETNAEQFQVEVRDRFDQIDKCFATIEARLGRLEQGMEEVDGHLDRIENDMVDVKGRLERVERELCEAKEALFRLENQVADDVHALLKNIDKKVEEKGFEIYAINKRLLHVEGAIEQIQSQE</sequence>
<comment type="caution">
    <text evidence="2">The sequence shown here is derived from an EMBL/GenBank/DDBJ whole genome shotgun (WGS) entry which is preliminary data.</text>
</comment>
<name>A0A150MGC0_9BACL</name>
<evidence type="ECO:0000313" key="2">
    <source>
        <dbReference type="EMBL" id="KYD23478.1"/>
    </source>
</evidence>
<gene>
    <name evidence="2" type="ORF">B4110_3232</name>
</gene>
<organism evidence="2 3">
    <name type="scientific">Parageobacillus toebii</name>
    <dbReference type="NCBI Taxonomy" id="153151"/>
    <lineage>
        <taxon>Bacteria</taxon>
        <taxon>Bacillati</taxon>
        <taxon>Bacillota</taxon>
        <taxon>Bacilli</taxon>
        <taxon>Bacillales</taxon>
        <taxon>Anoxybacillaceae</taxon>
        <taxon>Parageobacillus</taxon>
    </lineage>
</organism>
<protein>
    <submittedName>
        <fullName evidence="2">Uncharacterized protein</fullName>
    </submittedName>
</protein>
<dbReference type="AlphaFoldDB" id="A0A150MGC0"/>
<evidence type="ECO:0000256" key="1">
    <source>
        <dbReference type="SAM" id="Coils"/>
    </source>
</evidence>
<reference evidence="2 3" key="1">
    <citation type="submission" date="2016-01" db="EMBL/GenBank/DDBJ databases">
        <title>Draft Genome Sequences of Seven Thermophilic Sporeformers Isolated from Foods.</title>
        <authorList>
            <person name="Berendsen E.M."/>
            <person name="Wells-Bennik M.H."/>
            <person name="Krawcyk A.O."/>
            <person name="De Jong A."/>
            <person name="Holsappel S."/>
            <person name="Eijlander R.T."/>
            <person name="Kuipers O.P."/>
        </authorList>
    </citation>
    <scope>NUCLEOTIDE SEQUENCE [LARGE SCALE GENOMIC DNA]</scope>
    <source>
        <strain evidence="2 3">B4110</strain>
    </source>
</reference>